<dbReference type="AlphaFoldDB" id="A0A1H0YCP6"/>
<gene>
    <name evidence="3" type="ORF">SAMN04489718_0377</name>
</gene>
<reference evidence="4" key="1">
    <citation type="submission" date="2016-10" db="EMBL/GenBank/DDBJ databases">
        <authorList>
            <person name="Varghese N."/>
            <person name="Submissions S."/>
        </authorList>
    </citation>
    <scope>NUCLEOTIDE SEQUENCE [LARGE SCALE GENOMIC DNA]</scope>
    <source>
        <strain evidence="4">DSM 45459</strain>
    </source>
</reference>
<dbReference type="Pfam" id="PF13622">
    <property type="entry name" value="4HBT_3"/>
    <property type="match status" value="1"/>
</dbReference>
<dbReference type="RefSeq" id="WP_092520625.1">
    <property type="nucleotide sequence ID" value="NZ_FNKO01000001.1"/>
</dbReference>
<feature type="domain" description="Acyl-CoA thioesterase-like N-terminal HotDog" evidence="1">
    <location>
        <begin position="27"/>
        <end position="109"/>
    </location>
</feature>
<dbReference type="Gene3D" id="2.40.160.210">
    <property type="entry name" value="Acyl-CoA thioesterase, double hotdog domain"/>
    <property type="match status" value="1"/>
</dbReference>
<evidence type="ECO:0000313" key="3">
    <source>
        <dbReference type="EMBL" id="SDQ12985.1"/>
    </source>
</evidence>
<dbReference type="STRING" id="995062.SAMN04489718_0377"/>
<dbReference type="Pfam" id="PF20789">
    <property type="entry name" value="4HBT_3C"/>
    <property type="match status" value="1"/>
</dbReference>
<evidence type="ECO:0000313" key="4">
    <source>
        <dbReference type="Proteomes" id="UP000199301"/>
    </source>
</evidence>
<evidence type="ECO:0000259" key="2">
    <source>
        <dbReference type="Pfam" id="PF20789"/>
    </source>
</evidence>
<name>A0A1H0YCP6_9ACTN</name>
<proteinExistence type="predicted"/>
<feature type="domain" description="Acyl-CoA thioesterase-like C-terminal" evidence="2">
    <location>
        <begin position="128"/>
        <end position="258"/>
    </location>
</feature>
<dbReference type="SUPFAM" id="SSF54637">
    <property type="entry name" value="Thioesterase/thiol ester dehydrase-isomerase"/>
    <property type="match status" value="2"/>
</dbReference>
<dbReference type="InterPro" id="IPR049449">
    <property type="entry name" value="TesB_ACOT8-like_N"/>
</dbReference>
<keyword evidence="4" id="KW-1185">Reference proteome</keyword>
<dbReference type="EMBL" id="FNKO01000001">
    <property type="protein sequence ID" value="SDQ12985.1"/>
    <property type="molecule type" value="Genomic_DNA"/>
</dbReference>
<dbReference type="InterPro" id="IPR029069">
    <property type="entry name" value="HotDog_dom_sf"/>
</dbReference>
<accession>A0A1H0YCP6</accession>
<evidence type="ECO:0000259" key="1">
    <source>
        <dbReference type="Pfam" id="PF13622"/>
    </source>
</evidence>
<protein>
    <submittedName>
        <fullName evidence="3">Thioesterase-like superfamily protein</fullName>
    </submittedName>
</protein>
<organism evidence="3 4">
    <name type="scientific">Actinopolyspora saharensis</name>
    <dbReference type="NCBI Taxonomy" id="995062"/>
    <lineage>
        <taxon>Bacteria</taxon>
        <taxon>Bacillati</taxon>
        <taxon>Actinomycetota</taxon>
        <taxon>Actinomycetes</taxon>
        <taxon>Actinopolysporales</taxon>
        <taxon>Actinopolysporaceae</taxon>
        <taxon>Actinopolyspora</taxon>
    </lineage>
</organism>
<dbReference type="InterPro" id="IPR042171">
    <property type="entry name" value="Acyl-CoA_hotdog"/>
</dbReference>
<dbReference type="Proteomes" id="UP000199301">
    <property type="component" value="Unassembled WGS sequence"/>
</dbReference>
<dbReference type="OrthoDB" id="1413770at2"/>
<sequence>MDSTHIDEVFYEPLGRGRYRATEHTVGPWSDKAQHLGPVAALLVREIEHHDPRDEHDIRRVSVDVLGPVPVDEVTVRTETLRPGRSVELVSAEISSGDRVAATARAWRMRRSDTADVAADHAPRPNAPEACGPMPLPAGWSGGYAKALDWRMDAPAQQDAAGVLVWGRQRMPLIAGEEPTPLQRLFAVADCASGVSSTLPFEQWAFANTDLTVHLTREPVGEWTGLDARMALGADGAGLTQTVLHDASGPVGRCAQALLPTRLA</sequence>
<dbReference type="InterPro" id="IPR049450">
    <property type="entry name" value="ACOT8-like_C"/>
</dbReference>